<protein>
    <submittedName>
        <fullName evidence="2">Uncharacterized protein</fullName>
    </submittedName>
</protein>
<evidence type="ECO:0000313" key="3">
    <source>
        <dbReference type="Proteomes" id="UP000507245"/>
    </source>
</evidence>
<evidence type="ECO:0000313" key="2">
    <source>
        <dbReference type="EMBL" id="CAB4293220.1"/>
    </source>
</evidence>
<dbReference type="EMBL" id="CAEKKB010000001">
    <property type="protein sequence ID" value="CAB4293220.1"/>
    <property type="molecule type" value="Genomic_DNA"/>
</dbReference>
<keyword evidence="3" id="KW-1185">Reference proteome</keyword>
<name>A0A6J5VV47_PRUAR</name>
<feature type="compositionally biased region" description="Basic and acidic residues" evidence="1">
    <location>
        <begin position="18"/>
        <end position="31"/>
    </location>
</feature>
<sequence length="94" mass="10565">MESANVVVNDTSILQVEPRSEDTDMETHESADGTEADFEDCNQPINPVIRRPGAKQVQKDHSPSDVIGNVNDKLRTRQQVCNEMTTGFWLCEMN</sequence>
<gene>
    <name evidence="2" type="ORF">ORAREDHAP_LOCUS2002</name>
</gene>
<dbReference type="Proteomes" id="UP000507245">
    <property type="component" value="Unassembled WGS sequence"/>
</dbReference>
<dbReference type="AlphaFoldDB" id="A0A6J5VV47"/>
<feature type="compositionally biased region" description="Polar residues" evidence="1">
    <location>
        <begin position="1"/>
        <end position="14"/>
    </location>
</feature>
<proteinExistence type="predicted"/>
<organism evidence="2 3">
    <name type="scientific">Prunus armeniaca</name>
    <name type="common">Apricot</name>
    <name type="synonym">Armeniaca vulgaris</name>
    <dbReference type="NCBI Taxonomy" id="36596"/>
    <lineage>
        <taxon>Eukaryota</taxon>
        <taxon>Viridiplantae</taxon>
        <taxon>Streptophyta</taxon>
        <taxon>Embryophyta</taxon>
        <taxon>Tracheophyta</taxon>
        <taxon>Spermatophyta</taxon>
        <taxon>Magnoliopsida</taxon>
        <taxon>eudicotyledons</taxon>
        <taxon>Gunneridae</taxon>
        <taxon>Pentapetalae</taxon>
        <taxon>rosids</taxon>
        <taxon>fabids</taxon>
        <taxon>Rosales</taxon>
        <taxon>Rosaceae</taxon>
        <taxon>Amygdaloideae</taxon>
        <taxon>Amygdaleae</taxon>
        <taxon>Prunus</taxon>
    </lineage>
</organism>
<accession>A0A6J5VV47</accession>
<reference evidence="3" key="1">
    <citation type="journal article" date="2020" name="Genome Biol.">
        <title>Gamete binning: chromosome-level and haplotype-resolved genome assembly enabled by high-throughput single-cell sequencing of gamete genomes.</title>
        <authorList>
            <person name="Campoy J.A."/>
            <person name="Sun H."/>
            <person name="Goel M."/>
            <person name="Jiao W.-B."/>
            <person name="Folz-Donahue K."/>
            <person name="Wang N."/>
            <person name="Rubio M."/>
            <person name="Liu C."/>
            <person name="Kukat C."/>
            <person name="Ruiz D."/>
            <person name="Huettel B."/>
            <person name="Schneeberger K."/>
        </authorList>
    </citation>
    <scope>NUCLEOTIDE SEQUENCE [LARGE SCALE GENOMIC DNA]</scope>
    <source>
        <strain evidence="3">cv. Rojo Pasion</strain>
    </source>
</reference>
<evidence type="ECO:0000256" key="1">
    <source>
        <dbReference type="SAM" id="MobiDB-lite"/>
    </source>
</evidence>
<feature type="region of interest" description="Disordered" evidence="1">
    <location>
        <begin position="1"/>
        <end position="44"/>
    </location>
</feature>